<reference evidence="1" key="1">
    <citation type="journal article" date="2021" name="Nat. Commun.">
        <title>Genetic determinants of endophytism in the Arabidopsis root mycobiome.</title>
        <authorList>
            <person name="Mesny F."/>
            <person name="Miyauchi S."/>
            <person name="Thiergart T."/>
            <person name="Pickel B."/>
            <person name="Atanasova L."/>
            <person name="Karlsson M."/>
            <person name="Huettel B."/>
            <person name="Barry K.W."/>
            <person name="Haridas S."/>
            <person name="Chen C."/>
            <person name="Bauer D."/>
            <person name="Andreopoulos W."/>
            <person name="Pangilinan J."/>
            <person name="LaButti K."/>
            <person name="Riley R."/>
            <person name="Lipzen A."/>
            <person name="Clum A."/>
            <person name="Drula E."/>
            <person name="Henrissat B."/>
            <person name="Kohler A."/>
            <person name="Grigoriev I.V."/>
            <person name="Martin F.M."/>
            <person name="Hacquard S."/>
        </authorList>
    </citation>
    <scope>NUCLEOTIDE SEQUENCE</scope>
    <source>
        <strain evidence="1">MPI-SDFR-AT-0120</strain>
    </source>
</reference>
<name>A0A8K0VYF0_9PLEO</name>
<sequence>MELFNRFSTSIATITTRNDLNSTLLRLPGKIRNQIFRPNWRIPTLPLYIQRKSRYRLSLLAVCRRTYKETTLLPFSLNDFSFEDTYDLEEYVIEHLRVAQRNAITSVQISVYLDFRDSDDIRIDSAYSHLHKLLPAVGKVLIKLQIPDFDLDLYPRSCDETVRLAKERLNEWLLNKEAKKTMKILYKEVAF</sequence>
<dbReference type="AlphaFoldDB" id="A0A8K0VYF0"/>
<evidence type="ECO:0000313" key="2">
    <source>
        <dbReference type="Proteomes" id="UP000813461"/>
    </source>
</evidence>
<evidence type="ECO:0000313" key="1">
    <source>
        <dbReference type="EMBL" id="KAH7086757.1"/>
    </source>
</evidence>
<dbReference type="PANTHER" id="PTHR38790:SF4">
    <property type="entry name" value="2EXR DOMAIN-CONTAINING PROTEIN"/>
    <property type="match status" value="1"/>
</dbReference>
<proteinExistence type="predicted"/>
<dbReference type="Proteomes" id="UP000813461">
    <property type="component" value="Unassembled WGS sequence"/>
</dbReference>
<keyword evidence="2" id="KW-1185">Reference proteome</keyword>
<accession>A0A8K0VYF0</accession>
<protein>
    <submittedName>
        <fullName evidence="1">Uncharacterized protein</fullName>
    </submittedName>
</protein>
<organism evidence="1 2">
    <name type="scientific">Paraphoma chrysanthemicola</name>
    <dbReference type="NCBI Taxonomy" id="798071"/>
    <lineage>
        <taxon>Eukaryota</taxon>
        <taxon>Fungi</taxon>
        <taxon>Dikarya</taxon>
        <taxon>Ascomycota</taxon>
        <taxon>Pezizomycotina</taxon>
        <taxon>Dothideomycetes</taxon>
        <taxon>Pleosporomycetidae</taxon>
        <taxon>Pleosporales</taxon>
        <taxon>Pleosporineae</taxon>
        <taxon>Phaeosphaeriaceae</taxon>
        <taxon>Paraphoma</taxon>
    </lineage>
</organism>
<dbReference type="OrthoDB" id="5413827at2759"/>
<gene>
    <name evidence="1" type="ORF">FB567DRAFT_602291</name>
</gene>
<comment type="caution">
    <text evidence="1">The sequence shown here is derived from an EMBL/GenBank/DDBJ whole genome shotgun (WGS) entry which is preliminary data.</text>
</comment>
<dbReference type="EMBL" id="JAGMVJ010000010">
    <property type="protein sequence ID" value="KAH7086757.1"/>
    <property type="molecule type" value="Genomic_DNA"/>
</dbReference>
<dbReference type="PANTHER" id="PTHR38790">
    <property type="entry name" value="2EXR DOMAIN-CONTAINING PROTEIN-RELATED"/>
    <property type="match status" value="1"/>
</dbReference>